<accession>A0AAN7T9E7</accession>
<feature type="transmembrane region" description="Helical" evidence="6">
    <location>
        <begin position="489"/>
        <end position="509"/>
    </location>
</feature>
<feature type="transmembrane region" description="Helical" evidence="6">
    <location>
        <begin position="246"/>
        <end position="268"/>
    </location>
</feature>
<dbReference type="InterPro" id="IPR013057">
    <property type="entry name" value="AA_transpt_TM"/>
</dbReference>
<feature type="transmembrane region" description="Helical" evidence="6">
    <location>
        <begin position="309"/>
        <end position="327"/>
    </location>
</feature>
<evidence type="ECO:0000313" key="9">
    <source>
        <dbReference type="Proteomes" id="UP001310890"/>
    </source>
</evidence>
<dbReference type="EMBL" id="JAVRRL010000095">
    <property type="protein sequence ID" value="KAK5108117.1"/>
    <property type="molecule type" value="Genomic_DNA"/>
</dbReference>
<comment type="caution">
    <text evidence="8">The sequence shown here is derived from an EMBL/GenBank/DDBJ whole genome shotgun (WGS) entry which is preliminary data.</text>
</comment>
<dbReference type="PANTHER" id="PTHR22950:SF461">
    <property type="entry name" value="AMINO ACID TRANSPORTER TRANSMEMBRANE DOMAIN-CONTAINING PROTEIN"/>
    <property type="match status" value="1"/>
</dbReference>
<keyword evidence="4 6" id="KW-1133">Transmembrane helix</keyword>
<dbReference type="Proteomes" id="UP001310890">
    <property type="component" value="Unassembled WGS sequence"/>
</dbReference>
<dbReference type="GO" id="GO:0016020">
    <property type="term" value="C:membrane"/>
    <property type="evidence" value="ECO:0007669"/>
    <property type="project" value="UniProtKB-SubCell"/>
</dbReference>
<evidence type="ECO:0000313" key="8">
    <source>
        <dbReference type="EMBL" id="KAK5108117.1"/>
    </source>
</evidence>
<sequence>MDQGLGMAPAAHATNEMEVVLDARMWQASVSHPEKQTVMERQWGFAARIDESVTFEEYTYWAKIEREMEAVEEREFHAKHGKMPLLNLIKGKVSKTTRLAQKHEREDRAMALQSVTEAGAKGTGLGDEKHPITDVSLRSPSRGEDNPLKVYDAEWRVAARALRTASWGQMFFLITTDILGWSGAPFVFASVGYGAGVALYLIFGIFAALSGYALWKVFLELDSSRYPMLSFGDPFFRLFGKRTRHFINVAQSLQQFMTVAVLILSKSLNISQLAHSKLCFVAVMVLCMGIGMISGLVRSLKKIGWLSQGAVWMNIANFLIIMVAAATNDPYYAAVTRSTLIKTIEPIRVFAGTPPAAYQQQSLGFSSQFNAVNTMVYAYAGALLFVAFLAEMRNPMDFWKGLFCAQAFICIVYLFFGVFVYSYYGQYSASTIVNVIQPRTLQSVGNVFHILTGFIAVFMYFNIGMKTVYLEVFQEIFNFPPITTKKGTILWYCLGPIYWILAFIIAAAVPNINGIVSLVGALFMINFTYSFPACIYLGWKVQKASQLPGEGFDPATRITTRHDNGMTRWMRGYKKTMVSSTVTFIYILAGFACCGLGTWAAIVGLIEQFGPGGTVATSFGCSVPI</sequence>
<proteinExistence type="inferred from homology"/>
<feature type="transmembrane region" description="Helical" evidence="6">
    <location>
        <begin position="371"/>
        <end position="390"/>
    </location>
</feature>
<gene>
    <name evidence="8" type="ORF">LTR62_008771</name>
</gene>
<comment type="similarity">
    <text evidence="2">Belongs to the amino acid/polyamine transporter 2 family.</text>
</comment>
<dbReference type="Pfam" id="PF01490">
    <property type="entry name" value="Aa_trans"/>
    <property type="match status" value="1"/>
</dbReference>
<dbReference type="PANTHER" id="PTHR22950">
    <property type="entry name" value="AMINO ACID TRANSPORTER"/>
    <property type="match status" value="1"/>
</dbReference>
<feature type="transmembrane region" description="Helical" evidence="6">
    <location>
        <begin position="197"/>
        <end position="219"/>
    </location>
</feature>
<feature type="transmembrane region" description="Helical" evidence="6">
    <location>
        <begin position="274"/>
        <end position="297"/>
    </location>
</feature>
<evidence type="ECO:0000256" key="1">
    <source>
        <dbReference type="ARBA" id="ARBA00004141"/>
    </source>
</evidence>
<dbReference type="AlphaFoldDB" id="A0AAN7T9E7"/>
<protein>
    <recommendedName>
        <fullName evidence="7">Amino acid transporter transmembrane domain-containing protein</fullName>
    </recommendedName>
</protein>
<organism evidence="8 9">
    <name type="scientific">Meristemomyces frigidus</name>
    <dbReference type="NCBI Taxonomy" id="1508187"/>
    <lineage>
        <taxon>Eukaryota</taxon>
        <taxon>Fungi</taxon>
        <taxon>Dikarya</taxon>
        <taxon>Ascomycota</taxon>
        <taxon>Pezizomycotina</taxon>
        <taxon>Dothideomycetes</taxon>
        <taxon>Dothideomycetidae</taxon>
        <taxon>Mycosphaerellales</taxon>
        <taxon>Teratosphaeriaceae</taxon>
        <taxon>Meristemomyces</taxon>
    </lineage>
</organism>
<feature type="transmembrane region" description="Helical" evidence="6">
    <location>
        <begin position="170"/>
        <end position="191"/>
    </location>
</feature>
<feature type="domain" description="Amino acid transporter transmembrane" evidence="7">
    <location>
        <begin position="163"/>
        <end position="541"/>
    </location>
</feature>
<evidence type="ECO:0000256" key="2">
    <source>
        <dbReference type="ARBA" id="ARBA00008066"/>
    </source>
</evidence>
<evidence type="ECO:0000259" key="7">
    <source>
        <dbReference type="Pfam" id="PF01490"/>
    </source>
</evidence>
<feature type="transmembrane region" description="Helical" evidence="6">
    <location>
        <begin position="576"/>
        <end position="602"/>
    </location>
</feature>
<evidence type="ECO:0000256" key="3">
    <source>
        <dbReference type="ARBA" id="ARBA00022692"/>
    </source>
</evidence>
<evidence type="ECO:0000256" key="5">
    <source>
        <dbReference type="ARBA" id="ARBA00023136"/>
    </source>
</evidence>
<keyword evidence="5 6" id="KW-0472">Membrane</keyword>
<reference evidence="8" key="1">
    <citation type="submission" date="2023-08" db="EMBL/GenBank/DDBJ databases">
        <title>Black Yeasts Isolated from many extreme environments.</title>
        <authorList>
            <person name="Coleine C."/>
            <person name="Stajich J.E."/>
            <person name="Selbmann L."/>
        </authorList>
    </citation>
    <scope>NUCLEOTIDE SEQUENCE</scope>
    <source>
        <strain evidence="8">CCFEE 5401</strain>
    </source>
</reference>
<feature type="transmembrane region" description="Helical" evidence="6">
    <location>
        <begin position="444"/>
        <end position="463"/>
    </location>
</feature>
<evidence type="ECO:0000256" key="4">
    <source>
        <dbReference type="ARBA" id="ARBA00022989"/>
    </source>
</evidence>
<evidence type="ECO:0000256" key="6">
    <source>
        <dbReference type="SAM" id="Phobius"/>
    </source>
</evidence>
<dbReference type="GO" id="GO:0015179">
    <property type="term" value="F:L-amino acid transmembrane transporter activity"/>
    <property type="evidence" value="ECO:0007669"/>
    <property type="project" value="TreeGrafter"/>
</dbReference>
<feature type="transmembrane region" description="Helical" evidence="6">
    <location>
        <begin position="515"/>
        <end position="539"/>
    </location>
</feature>
<feature type="transmembrane region" description="Helical" evidence="6">
    <location>
        <begin position="402"/>
        <end position="424"/>
    </location>
</feature>
<comment type="subcellular location">
    <subcellularLocation>
        <location evidence="1">Membrane</location>
        <topology evidence="1">Multi-pass membrane protein</topology>
    </subcellularLocation>
</comment>
<keyword evidence="3 6" id="KW-0812">Transmembrane</keyword>
<name>A0AAN7T9E7_9PEZI</name>